<dbReference type="PROSITE" id="PS51900">
    <property type="entry name" value="CB"/>
    <property type="match status" value="1"/>
</dbReference>
<proteinExistence type="inferred from homology"/>
<dbReference type="CDD" id="cd00798">
    <property type="entry name" value="INT_XerDC_C"/>
    <property type="match status" value="1"/>
</dbReference>
<dbReference type="Proteomes" id="UP000317355">
    <property type="component" value="Unassembled WGS sequence"/>
</dbReference>
<evidence type="ECO:0000313" key="14">
    <source>
        <dbReference type="EMBL" id="TVT59795.1"/>
    </source>
</evidence>
<gene>
    <name evidence="11 14" type="primary">xerC</name>
    <name evidence="14" type="ORF">FHK82_02100</name>
</gene>
<dbReference type="GO" id="GO:0003677">
    <property type="term" value="F:DNA binding"/>
    <property type="evidence" value="ECO:0007669"/>
    <property type="project" value="UniProtKB-UniRule"/>
</dbReference>
<feature type="domain" description="Tyr recombinase" evidence="12">
    <location>
        <begin position="112"/>
        <end position="292"/>
    </location>
</feature>
<dbReference type="GO" id="GO:0006313">
    <property type="term" value="P:DNA transposition"/>
    <property type="evidence" value="ECO:0007669"/>
    <property type="project" value="UniProtKB-UniRule"/>
</dbReference>
<keyword evidence="7 11" id="KW-0229">DNA integration</keyword>
<reference evidence="14 15" key="1">
    <citation type="submission" date="2019-07" db="EMBL/GenBank/DDBJ databases">
        <title>The pathways for chlorine oxyanion respiration interact through the shared metabolite chlorate.</title>
        <authorList>
            <person name="Barnum T.P."/>
            <person name="Cheng Y."/>
            <person name="Hill K.A."/>
            <person name="Lucas L.N."/>
            <person name="Carlson H.K."/>
            <person name="Coates J.D."/>
        </authorList>
    </citation>
    <scope>NUCLEOTIDE SEQUENCE [LARGE SCALE GENOMIC DNA]</scope>
    <source>
        <strain evidence="14">BK-3</strain>
    </source>
</reference>
<dbReference type="HAMAP" id="MF_01808">
    <property type="entry name" value="Recomb_XerC_XerD"/>
    <property type="match status" value="1"/>
</dbReference>
<comment type="caution">
    <text evidence="14">The sequence shown here is derived from an EMBL/GenBank/DDBJ whole genome shotgun (WGS) entry which is preliminary data.</text>
</comment>
<dbReference type="InterPro" id="IPR044068">
    <property type="entry name" value="CB"/>
</dbReference>
<dbReference type="InterPro" id="IPR013762">
    <property type="entry name" value="Integrase-like_cat_sf"/>
</dbReference>
<dbReference type="InterPro" id="IPR011931">
    <property type="entry name" value="Recomb_XerC"/>
</dbReference>
<dbReference type="GO" id="GO:0009037">
    <property type="term" value="F:tyrosine-based site-specific recombinase activity"/>
    <property type="evidence" value="ECO:0007669"/>
    <property type="project" value="UniProtKB-UniRule"/>
</dbReference>
<feature type="domain" description="Core-binding (CB)" evidence="13">
    <location>
        <begin position="5"/>
        <end position="91"/>
    </location>
</feature>
<dbReference type="InterPro" id="IPR004107">
    <property type="entry name" value="Integrase_SAM-like_N"/>
</dbReference>
<dbReference type="PANTHER" id="PTHR30349">
    <property type="entry name" value="PHAGE INTEGRASE-RELATED"/>
    <property type="match status" value="1"/>
</dbReference>
<dbReference type="Gene3D" id="1.10.150.130">
    <property type="match status" value="1"/>
</dbReference>
<feature type="active site" description="O-(3'-phospho-DNA)-tyrosine intermediate" evidence="11">
    <location>
        <position position="279"/>
    </location>
</feature>
<dbReference type="SUPFAM" id="SSF56349">
    <property type="entry name" value="DNA breaking-rejoining enzymes"/>
    <property type="match status" value="1"/>
</dbReference>
<dbReference type="Pfam" id="PF00589">
    <property type="entry name" value="Phage_integrase"/>
    <property type="match status" value="1"/>
</dbReference>
<comment type="similarity">
    <text evidence="2 11">Belongs to the 'phage' integrase family. XerC subfamily.</text>
</comment>
<evidence type="ECO:0000259" key="13">
    <source>
        <dbReference type="PROSITE" id="PS51900"/>
    </source>
</evidence>
<dbReference type="NCBIfam" id="TIGR02224">
    <property type="entry name" value="recomb_XerC"/>
    <property type="match status" value="1"/>
</dbReference>
<dbReference type="PANTHER" id="PTHR30349:SF81">
    <property type="entry name" value="TYROSINE RECOMBINASE XERC"/>
    <property type="match status" value="1"/>
</dbReference>
<feature type="active site" evidence="11">
    <location>
        <position position="151"/>
    </location>
</feature>
<evidence type="ECO:0000256" key="2">
    <source>
        <dbReference type="ARBA" id="ARBA00006657"/>
    </source>
</evidence>
<evidence type="ECO:0000256" key="11">
    <source>
        <dbReference type="HAMAP-Rule" id="MF_01808"/>
    </source>
</evidence>
<comment type="subunit">
    <text evidence="11">Forms a cyclic heterotetrameric complex composed of two molecules of XerC and two molecules of XerD.</text>
</comment>
<keyword evidence="5 11" id="KW-0132">Cell division</keyword>
<evidence type="ECO:0000256" key="10">
    <source>
        <dbReference type="ARBA" id="ARBA00023306"/>
    </source>
</evidence>
<keyword evidence="10 11" id="KW-0131">Cell cycle</keyword>
<evidence type="ECO:0000256" key="3">
    <source>
        <dbReference type="ARBA" id="ARBA00015804"/>
    </source>
</evidence>
<dbReference type="EMBL" id="VMRY01000003">
    <property type="protein sequence ID" value="TVT59795.1"/>
    <property type="molecule type" value="Genomic_DNA"/>
</dbReference>
<keyword evidence="9 11" id="KW-0233">DNA recombination</keyword>
<comment type="function">
    <text evidence="11">Site-specific tyrosine recombinase, which acts by catalyzing the cutting and rejoining of the recombining DNA molecules. The XerC-XerD complex is essential to convert dimers of the bacterial chromosome into monomers to permit their segregation at cell division. It also contributes to the segregational stability of plasmids.</text>
</comment>
<evidence type="ECO:0000256" key="7">
    <source>
        <dbReference type="ARBA" id="ARBA00022908"/>
    </source>
</evidence>
<name>A0A558DFI3_9GAMM</name>
<evidence type="ECO:0000256" key="9">
    <source>
        <dbReference type="ARBA" id="ARBA00023172"/>
    </source>
</evidence>
<dbReference type="InterPro" id="IPR011010">
    <property type="entry name" value="DNA_brk_join_enz"/>
</dbReference>
<dbReference type="PROSITE" id="PS51898">
    <property type="entry name" value="TYR_RECOMBINASE"/>
    <property type="match status" value="1"/>
</dbReference>
<evidence type="ECO:0000259" key="12">
    <source>
        <dbReference type="PROSITE" id="PS51898"/>
    </source>
</evidence>
<dbReference type="NCBIfam" id="NF001399">
    <property type="entry name" value="PRK00283.1"/>
    <property type="match status" value="1"/>
</dbReference>
<dbReference type="InterPro" id="IPR010998">
    <property type="entry name" value="Integrase_recombinase_N"/>
</dbReference>
<dbReference type="Gene3D" id="1.10.443.10">
    <property type="entry name" value="Intergrase catalytic core"/>
    <property type="match status" value="1"/>
</dbReference>
<accession>A0A558DFI3</accession>
<evidence type="ECO:0000256" key="6">
    <source>
        <dbReference type="ARBA" id="ARBA00022829"/>
    </source>
</evidence>
<dbReference type="Pfam" id="PF02899">
    <property type="entry name" value="Phage_int_SAM_1"/>
    <property type="match status" value="1"/>
</dbReference>
<dbReference type="GO" id="GO:0051301">
    <property type="term" value="P:cell division"/>
    <property type="evidence" value="ECO:0007669"/>
    <property type="project" value="UniProtKB-UniRule"/>
</dbReference>
<feature type="active site" evidence="11">
    <location>
        <position position="175"/>
    </location>
</feature>
<keyword evidence="6 11" id="KW-0159">Chromosome partition</keyword>
<dbReference type="InterPro" id="IPR002104">
    <property type="entry name" value="Integrase_catalytic"/>
</dbReference>
<dbReference type="GO" id="GO:0007059">
    <property type="term" value="P:chromosome segregation"/>
    <property type="evidence" value="ECO:0007669"/>
    <property type="project" value="UniProtKB-UniRule"/>
</dbReference>
<dbReference type="InterPro" id="IPR023009">
    <property type="entry name" value="Tyrosine_recombinase_XerC/XerD"/>
</dbReference>
<evidence type="ECO:0000256" key="8">
    <source>
        <dbReference type="ARBA" id="ARBA00023125"/>
    </source>
</evidence>
<keyword evidence="4 11" id="KW-0963">Cytoplasm</keyword>
<feature type="active site" evidence="11">
    <location>
        <position position="270"/>
    </location>
</feature>
<organism evidence="14 15">
    <name type="scientific">Sedimenticola thiotaurini</name>
    <dbReference type="NCBI Taxonomy" id="1543721"/>
    <lineage>
        <taxon>Bacteria</taxon>
        <taxon>Pseudomonadati</taxon>
        <taxon>Pseudomonadota</taxon>
        <taxon>Gammaproteobacteria</taxon>
        <taxon>Chromatiales</taxon>
        <taxon>Sedimenticolaceae</taxon>
        <taxon>Sedimenticola</taxon>
    </lineage>
</organism>
<dbReference type="InterPro" id="IPR050090">
    <property type="entry name" value="Tyrosine_recombinase_XerCD"/>
</dbReference>
<evidence type="ECO:0000313" key="15">
    <source>
        <dbReference type="Proteomes" id="UP000317355"/>
    </source>
</evidence>
<sequence>MQTTDPLQQDLEAFCLYLRHERRLSHHTLTNYQRDLERVAEWCQKQPIDSWNNLTPQHTRAFIAQRHRQGISGKSLQRELSALRSLFRYLMREGKADSNPVNGIRAPKSDKHLPDTLDADLLGNLLNAKPANALEQRDLAMMELLYSSGLRLAELVSIDLHDIDTSDATLEVVGKGAKSRRVPVGSKALAAIAAWKQVRDNLAKPDETALFVSQHGTRLQPRSIQQRLKQWALKQGVNRNLHPHLFRHSFASHLLESSSDLRAVQELLGHADISTTQIYTHLDFQHLAQVYDSAHPRARKKK</sequence>
<keyword evidence="8 11" id="KW-0238">DNA-binding</keyword>
<evidence type="ECO:0000256" key="5">
    <source>
        <dbReference type="ARBA" id="ARBA00022618"/>
    </source>
</evidence>
<feature type="active site" evidence="11">
    <location>
        <position position="244"/>
    </location>
</feature>
<protein>
    <recommendedName>
        <fullName evidence="3 11">Tyrosine recombinase XerC</fullName>
    </recommendedName>
</protein>
<evidence type="ECO:0000256" key="1">
    <source>
        <dbReference type="ARBA" id="ARBA00004496"/>
    </source>
</evidence>
<comment type="subcellular location">
    <subcellularLocation>
        <location evidence="1 11">Cytoplasm</location>
    </subcellularLocation>
</comment>
<dbReference type="GO" id="GO:0005737">
    <property type="term" value="C:cytoplasm"/>
    <property type="evidence" value="ECO:0007669"/>
    <property type="project" value="UniProtKB-SubCell"/>
</dbReference>
<dbReference type="AlphaFoldDB" id="A0A558DFI3"/>
<evidence type="ECO:0000256" key="4">
    <source>
        <dbReference type="ARBA" id="ARBA00022490"/>
    </source>
</evidence>
<feature type="active site" evidence="11">
    <location>
        <position position="247"/>
    </location>
</feature>